<dbReference type="OrthoDB" id="9811884at2"/>
<evidence type="ECO:0000313" key="2">
    <source>
        <dbReference type="EMBL" id="SKA71503.1"/>
    </source>
</evidence>
<evidence type="ECO:0000259" key="1">
    <source>
        <dbReference type="Pfam" id="PF00535"/>
    </source>
</evidence>
<dbReference type="InterPro" id="IPR050256">
    <property type="entry name" value="Glycosyltransferase_2"/>
</dbReference>
<gene>
    <name evidence="2" type="ORF">SAMN02745704_00152</name>
</gene>
<reference evidence="2 3" key="1">
    <citation type="submission" date="2017-02" db="EMBL/GenBank/DDBJ databases">
        <authorList>
            <person name="Peterson S.W."/>
        </authorList>
    </citation>
    <scope>NUCLEOTIDE SEQUENCE [LARGE SCALE GENOMIC DNA]</scope>
    <source>
        <strain evidence="2 3">DSM 16080</strain>
    </source>
</reference>
<dbReference type="Gene3D" id="3.90.550.10">
    <property type="entry name" value="Spore Coat Polysaccharide Biosynthesis Protein SpsA, Chain A"/>
    <property type="match status" value="1"/>
</dbReference>
<dbReference type="STRING" id="1121449.SAMN02745704_00152"/>
<dbReference type="InterPro" id="IPR029044">
    <property type="entry name" value="Nucleotide-diphossugar_trans"/>
</dbReference>
<dbReference type="AlphaFoldDB" id="A0A1T4W2Q6"/>
<proteinExistence type="predicted"/>
<name>A0A1T4W2Q6_9BACT</name>
<dbReference type="RefSeq" id="WP_144019035.1">
    <property type="nucleotide sequence ID" value="NZ_FUYC01000001.1"/>
</dbReference>
<dbReference type="CDD" id="cd04179">
    <property type="entry name" value="DPM_DPG-synthase_like"/>
    <property type="match status" value="1"/>
</dbReference>
<dbReference type="Pfam" id="PF00535">
    <property type="entry name" value="Glycos_transf_2"/>
    <property type="match status" value="1"/>
</dbReference>
<organism evidence="2 3">
    <name type="scientific">Paucidesulfovibrio gracilis DSM 16080</name>
    <dbReference type="NCBI Taxonomy" id="1121449"/>
    <lineage>
        <taxon>Bacteria</taxon>
        <taxon>Pseudomonadati</taxon>
        <taxon>Thermodesulfobacteriota</taxon>
        <taxon>Desulfovibrionia</taxon>
        <taxon>Desulfovibrionales</taxon>
        <taxon>Desulfovibrionaceae</taxon>
        <taxon>Paucidesulfovibrio</taxon>
    </lineage>
</organism>
<feature type="domain" description="Glycosyltransferase 2-like" evidence="1">
    <location>
        <begin position="7"/>
        <end position="123"/>
    </location>
</feature>
<dbReference type="SUPFAM" id="SSF53448">
    <property type="entry name" value="Nucleotide-diphospho-sugar transferases"/>
    <property type="match status" value="1"/>
</dbReference>
<dbReference type="InterPro" id="IPR001173">
    <property type="entry name" value="Glyco_trans_2-like"/>
</dbReference>
<protein>
    <recommendedName>
        <fullName evidence="1">Glycosyltransferase 2-like domain-containing protein</fullName>
    </recommendedName>
</protein>
<dbReference type="PANTHER" id="PTHR48090:SF7">
    <property type="entry name" value="RFBJ PROTEIN"/>
    <property type="match status" value="1"/>
</dbReference>
<accession>A0A1T4W2Q6</accession>
<dbReference type="PANTHER" id="PTHR48090">
    <property type="entry name" value="UNDECAPRENYL-PHOSPHATE 4-DEOXY-4-FORMAMIDO-L-ARABINOSE TRANSFERASE-RELATED"/>
    <property type="match status" value="1"/>
</dbReference>
<sequence>MQDIVCIIPACNEAATIFDVASQCGRYGDVVVVDDCSEDATAELAKQAGAVVLRLPFRMGAWNATQAGMHFAKRFSYRYVVTLDADEQHNPDDIPSLLNAAERQSNHSVIIGNDVSRGSVGRKMAWTFFRWLTALPCADLTSGYRVYDQSALDIVLCRKATLCEYQDVGILMLLKKNGVVFQEVAITMRPRKNGGSRVFSSWGKVATYLMKTVVVSLVSHLDVAETRLDDWRVYDEH</sequence>
<evidence type="ECO:0000313" key="3">
    <source>
        <dbReference type="Proteomes" id="UP000190027"/>
    </source>
</evidence>
<dbReference type="Proteomes" id="UP000190027">
    <property type="component" value="Unassembled WGS sequence"/>
</dbReference>
<dbReference type="EMBL" id="FUYC01000001">
    <property type="protein sequence ID" value="SKA71503.1"/>
    <property type="molecule type" value="Genomic_DNA"/>
</dbReference>
<keyword evidence="3" id="KW-1185">Reference proteome</keyword>